<sequence>MGTPRPRAQQGHPKKYADEVCVDWSCSGGLRWPGWKVKSKTLPAAPWSPKLDSPSKKISLTSLPSGQELPTKSVTNVSTAATASHGPDTAGLPQLFVWRGGSQSFRPGNALDGPG</sequence>
<dbReference type="AlphaFoldDB" id="A0A7S3R8U6"/>
<evidence type="ECO:0000256" key="1">
    <source>
        <dbReference type="SAM" id="MobiDB-lite"/>
    </source>
</evidence>
<dbReference type="EMBL" id="HBIP01034960">
    <property type="protein sequence ID" value="CAE0506243.1"/>
    <property type="molecule type" value="Transcribed_RNA"/>
</dbReference>
<reference evidence="2" key="1">
    <citation type="submission" date="2021-01" db="EMBL/GenBank/DDBJ databases">
        <authorList>
            <person name="Corre E."/>
            <person name="Pelletier E."/>
            <person name="Niang G."/>
            <person name="Scheremetjew M."/>
            <person name="Finn R."/>
            <person name="Kale V."/>
            <person name="Holt S."/>
            <person name="Cochrane G."/>
            <person name="Meng A."/>
            <person name="Brown T."/>
            <person name="Cohen L."/>
        </authorList>
    </citation>
    <scope>NUCLEOTIDE SEQUENCE</scope>
    <source>
        <strain evidence="2">CCMP1320</strain>
    </source>
</reference>
<gene>
    <name evidence="2" type="ORF">DTER00134_LOCUS21316</name>
</gene>
<proteinExistence type="predicted"/>
<organism evidence="2">
    <name type="scientific">Dunaliella tertiolecta</name>
    <name type="common">Green alga</name>
    <dbReference type="NCBI Taxonomy" id="3047"/>
    <lineage>
        <taxon>Eukaryota</taxon>
        <taxon>Viridiplantae</taxon>
        <taxon>Chlorophyta</taxon>
        <taxon>core chlorophytes</taxon>
        <taxon>Chlorophyceae</taxon>
        <taxon>CS clade</taxon>
        <taxon>Chlamydomonadales</taxon>
        <taxon>Dunaliellaceae</taxon>
        <taxon>Dunaliella</taxon>
    </lineage>
</organism>
<name>A0A7S3R8U6_DUNTE</name>
<accession>A0A7S3R8U6</accession>
<evidence type="ECO:0000313" key="2">
    <source>
        <dbReference type="EMBL" id="CAE0506243.1"/>
    </source>
</evidence>
<feature type="compositionally biased region" description="Polar residues" evidence="1">
    <location>
        <begin position="56"/>
        <end position="82"/>
    </location>
</feature>
<feature type="region of interest" description="Disordered" evidence="1">
    <location>
        <begin position="41"/>
        <end position="94"/>
    </location>
</feature>
<protein>
    <submittedName>
        <fullName evidence="2">Uncharacterized protein</fullName>
    </submittedName>
</protein>